<accession>A0ABR8F738</accession>
<dbReference type="EMBL" id="JACJTE010000134">
    <property type="protein sequence ID" value="MBD2566028.1"/>
    <property type="molecule type" value="Genomic_DNA"/>
</dbReference>
<feature type="domain" description="ChrR-like cupin" evidence="1">
    <location>
        <begin position="31"/>
        <end position="116"/>
    </location>
</feature>
<name>A0ABR8F738_NOSLI</name>
<gene>
    <name evidence="2" type="ORF">H6G95_36900</name>
</gene>
<dbReference type="RefSeq" id="WP_190902014.1">
    <property type="nucleotide sequence ID" value="NZ_JACJTE010000134.1"/>
</dbReference>
<dbReference type="Proteomes" id="UP000604661">
    <property type="component" value="Unassembled WGS sequence"/>
</dbReference>
<keyword evidence="2" id="KW-0223">Dioxygenase</keyword>
<dbReference type="InterPro" id="IPR014710">
    <property type="entry name" value="RmlC-like_jellyroll"/>
</dbReference>
<reference evidence="2 3" key="1">
    <citation type="journal article" date="2020" name="ISME J.">
        <title>Comparative genomics reveals insights into cyanobacterial evolution and habitat adaptation.</title>
        <authorList>
            <person name="Chen M.Y."/>
            <person name="Teng W.K."/>
            <person name="Zhao L."/>
            <person name="Hu C.X."/>
            <person name="Zhou Y.K."/>
            <person name="Han B.P."/>
            <person name="Song L.R."/>
            <person name="Shu W.S."/>
        </authorList>
    </citation>
    <scope>NUCLEOTIDE SEQUENCE [LARGE SCALE GENOMIC DNA]</scope>
    <source>
        <strain evidence="2 3">FACHB-391</strain>
    </source>
</reference>
<dbReference type="Pfam" id="PF12973">
    <property type="entry name" value="Cupin_7"/>
    <property type="match status" value="1"/>
</dbReference>
<keyword evidence="2" id="KW-0560">Oxidoreductase</keyword>
<keyword evidence="3" id="KW-1185">Reference proteome</keyword>
<dbReference type="CDD" id="cd20302">
    <property type="entry name" value="cupin_DAD"/>
    <property type="match status" value="1"/>
</dbReference>
<protein>
    <submittedName>
        <fullName evidence="2">2,4'-dihydroxyacetophenone dioxygenase family protein</fullName>
    </submittedName>
</protein>
<dbReference type="InterPro" id="IPR025979">
    <property type="entry name" value="ChrR-like_cupin_dom"/>
</dbReference>
<proteinExistence type="predicted"/>
<sequence length="173" mass="19981">MTIQNFKFFTDGLKPEHRLRHEYMTDTNFDDDRLWIPYDDGVWFQACHFNVSTGGFANILKILPGKKLDPHYHVSTVHGLTIRGKWRYIEHEWVATPGSYIWEPPGELHTLFVPEDSPEPMIAFFALSGGLIYADPETGAFVGYDDGFTLLQLAREHYQKVGLDPSLLDYMIR</sequence>
<evidence type="ECO:0000259" key="1">
    <source>
        <dbReference type="Pfam" id="PF12973"/>
    </source>
</evidence>
<evidence type="ECO:0000313" key="3">
    <source>
        <dbReference type="Proteomes" id="UP000604661"/>
    </source>
</evidence>
<dbReference type="SUPFAM" id="SSF51182">
    <property type="entry name" value="RmlC-like cupins"/>
    <property type="match status" value="1"/>
</dbReference>
<comment type="caution">
    <text evidence="2">The sequence shown here is derived from an EMBL/GenBank/DDBJ whole genome shotgun (WGS) entry which is preliminary data.</text>
</comment>
<dbReference type="GO" id="GO:0051213">
    <property type="term" value="F:dioxygenase activity"/>
    <property type="evidence" value="ECO:0007669"/>
    <property type="project" value="UniProtKB-KW"/>
</dbReference>
<evidence type="ECO:0000313" key="2">
    <source>
        <dbReference type="EMBL" id="MBD2566028.1"/>
    </source>
</evidence>
<organism evidence="2 3">
    <name type="scientific">Nostoc linckia FACHB-391</name>
    <dbReference type="NCBI Taxonomy" id="2692906"/>
    <lineage>
        <taxon>Bacteria</taxon>
        <taxon>Bacillati</taxon>
        <taxon>Cyanobacteriota</taxon>
        <taxon>Cyanophyceae</taxon>
        <taxon>Nostocales</taxon>
        <taxon>Nostocaceae</taxon>
        <taxon>Nostoc</taxon>
    </lineage>
</organism>
<dbReference type="Gene3D" id="2.60.120.10">
    <property type="entry name" value="Jelly Rolls"/>
    <property type="match status" value="1"/>
</dbReference>
<dbReference type="InterPro" id="IPR011051">
    <property type="entry name" value="RmlC_Cupin_sf"/>
</dbReference>